<dbReference type="RefSeq" id="WP_011208087.1">
    <property type="nucleotide sequence ID" value="NC_006361.1"/>
</dbReference>
<proteinExistence type="predicted"/>
<organism evidence="1 2">
    <name type="scientific">Nocardia farcinica (strain IFM 10152)</name>
    <dbReference type="NCBI Taxonomy" id="247156"/>
    <lineage>
        <taxon>Bacteria</taxon>
        <taxon>Bacillati</taxon>
        <taxon>Actinomycetota</taxon>
        <taxon>Actinomycetes</taxon>
        <taxon>Mycobacteriales</taxon>
        <taxon>Nocardiaceae</taxon>
        <taxon>Nocardia</taxon>
    </lineage>
</organism>
<protein>
    <submittedName>
        <fullName evidence="1">Uncharacterized protein</fullName>
    </submittedName>
</protein>
<dbReference type="KEGG" id="nfa:NFA_15570"/>
<dbReference type="AlphaFoldDB" id="Q5YZI9"/>
<gene>
    <name evidence="1" type="ordered locus">NFA_15570</name>
</gene>
<evidence type="ECO:0000313" key="2">
    <source>
        <dbReference type="Proteomes" id="UP000006820"/>
    </source>
</evidence>
<name>Q5YZI9_NOCFA</name>
<evidence type="ECO:0000313" key="1">
    <source>
        <dbReference type="EMBL" id="BAD56402.1"/>
    </source>
</evidence>
<dbReference type="Proteomes" id="UP000006820">
    <property type="component" value="Chromosome"/>
</dbReference>
<dbReference type="HOGENOM" id="CLU_3027750_0_0_11"/>
<reference evidence="1 2" key="1">
    <citation type="journal article" date="2004" name="Proc. Natl. Acad. Sci. U.S.A.">
        <title>The complete genomic sequence of Nocardia farcinica IFM 10152.</title>
        <authorList>
            <person name="Ishikawa J."/>
            <person name="Yamashita A."/>
            <person name="Mikami Y."/>
            <person name="Hoshino Y."/>
            <person name="Kurita H."/>
            <person name="Hotta K."/>
            <person name="Shiba T."/>
            <person name="Hattori M."/>
        </authorList>
    </citation>
    <scope>NUCLEOTIDE SEQUENCE [LARGE SCALE GENOMIC DNA]</scope>
    <source>
        <strain evidence="1 2">IFM 10152</strain>
    </source>
</reference>
<keyword evidence="2" id="KW-1185">Reference proteome</keyword>
<dbReference type="STRING" id="247156.NFA_15570"/>
<accession>Q5YZI9</accession>
<dbReference type="GeneID" id="61136687"/>
<dbReference type="EMBL" id="AP006618">
    <property type="protein sequence ID" value="BAD56402.1"/>
    <property type="molecule type" value="Genomic_DNA"/>
</dbReference>
<sequence length="55" mass="5913">MMDLARLRALWAEDDAAKMALARDDGPRGWLVDAEGTVSVLLDCGAETIALPLDL</sequence>